<proteinExistence type="predicted"/>
<evidence type="ECO:0000313" key="2">
    <source>
        <dbReference type="EMBL" id="SBT31802.1"/>
    </source>
</evidence>
<evidence type="ECO:0000313" key="3">
    <source>
        <dbReference type="EMBL" id="SBT40814.1"/>
    </source>
</evidence>
<dbReference type="Proteomes" id="UP000078555">
    <property type="component" value="Unassembled WGS sequence"/>
</dbReference>
<name>A0A1A8YJU0_PLAOA</name>
<dbReference type="Proteomes" id="UP000078550">
    <property type="component" value="Unassembled WGS sequence"/>
</dbReference>
<dbReference type="AlphaFoldDB" id="A0A1A8YJU0"/>
<accession>A0A1A8YJU0</accession>
<organism evidence="2 4">
    <name type="scientific">Plasmodium ovale wallikeri</name>
    <dbReference type="NCBI Taxonomy" id="864142"/>
    <lineage>
        <taxon>Eukaryota</taxon>
        <taxon>Sar</taxon>
        <taxon>Alveolata</taxon>
        <taxon>Apicomplexa</taxon>
        <taxon>Aconoidasida</taxon>
        <taxon>Haemosporida</taxon>
        <taxon>Plasmodiidae</taxon>
        <taxon>Plasmodium</taxon>
        <taxon>Plasmodium (Plasmodium)</taxon>
    </lineage>
</organism>
<protein>
    <submittedName>
        <fullName evidence="2">Uncharacterized protein</fullName>
    </submittedName>
</protein>
<keyword evidence="5" id="KW-1185">Reference proteome</keyword>
<sequence length="77" mass="8650">MRTGVVHCLRLHYVTTNERMRASTYACKCECECECECVCVCVCVCVCEVRYPCHGQMAPSPPPSLSFSNSTRVPPTW</sequence>
<evidence type="ECO:0000313" key="4">
    <source>
        <dbReference type="Proteomes" id="UP000078550"/>
    </source>
</evidence>
<evidence type="ECO:0000313" key="5">
    <source>
        <dbReference type="Proteomes" id="UP000078555"/>
    </source>
</evidence>
<reference evidence="4 5" key="2">
    <citation type="submission" date="2016-05" db="EMBL/GenBank/DDBJ databases">
        <authorList>
            <person name="Naeem Raeece"/>
        </authorList>
    </citation>
    <scope>NUCLEOTIDE SEQUENCE [LARGE SCALE GENOMIC DNA]</scope>
</reference>
<dbReference type="EMBL" id="FLRD01000116">
    <property type="protein sequence ID" value="SBT40814.1"/>
    <property type="molecule type" value="Genomic_DNA"/>
</dbReference>
<gene>
    <name evidence="3" type="ORF">POVWA1_042800</name>
    <name evidence="2" type="ORF">POVWA2_006180</name>
</gene>
<feature type="region of interest" description="Disordered" evidence="1">
    <location>
        <begin position="57"/>
        <end position="77"/>
    </location>
</feature>
<reference evidence="2" key="1">
    <citation type="submission" date="2016-05" db="EMBL/GenBank/DDBJ databases">
        <authorList>
            <person name="Lavstsen T."/>
            <person name="Jespersen J.S."/>
        </authorList>
    </citation>
    <scope>NUCLEOTIDE SEQUENCE [LARGE SCALE GENOMIC DNA]</scope>
</reference>
<evidence type="ECO:0000256" key="1">
    <source>
        <dbReference type="SAM" id="MobiDB-lite"/>
    </source>
</evidence>
<dbReference type="EMBL" id="FLRE01000024">
    <property type="protein sequence ID" value="SBT31802.1"/>
    <property type="molecule type" value="Genomic_DNA"/>
</dbReference>